<dbReference type="EMBL" id="SSTD01014644">
    <property type="protein sequence ID" value="TYK04154.1"/>
    <property type="molecule type" value="Genomic_DNA"/>
</dbReference>
<dbReference type="Proteomes" id="UP000321947">
    <property type="component" value="Unassembled WGS sequence"/>
</dbReference>
<protein>
    <submittedName>
        <fullName evidence="1">Ty3-gypsy retrotransposon protein</fullName>
    </submittedName>
</protein>
<evidence type="ECO:0000313" key="1">
    <source>
        <dbReference type="EMBL" id="KAA0051467.1"/>
    </source>
</evidence>
<name>A0A5A7UAR4_CUCMM</name>
<dbReference type="AlphaFoldDB" id="A0A5A7UAR4"/>
<accession>A0A5A7UAR4</accession>
<dbReference type="EMBL" id="SSTE01011267">
    <property type="protein sequence ID" value="KAA0051467.1"/>
    <property type="molecule type" value="Genomic_DNA"/>
</dbReference>
<evidence type="ECO:0000313" key="4">
    <source>
        <dbReference type="Proteomes" id="UP000321947"/>
    </source>
</evidence>
<proteinExistence type="predicted"/>
<reference evidence="3 4" key="1">
    <citation type="submission" date="2019-08" db="EMBL/GenBank/DDBJ databases">
        <title>Draft genome sequences of two oriental melons (Cucumis melo L. var makuwa).</title>
        <authorList>
            <person name="Kwon S.-Y."/>
        </authorList>
    </citation>
    <scope>NUCLEOTIDE SEQUENCE [LARGE SCALE GENOMIC DNA]</scope>
    <source>
        <strain evidence="4">cv. Chang Bougi</strain>
        <strain evidence="3">cv. SW 3</strain>
        <tissue evidence="1">Leaf</tissue>
    </source>
</reference>
<comment type="caution">
    <text evidence="1">The sequence shown here is derived from an EMBL/GenBank/DDBJ whole genome shotgun (WGS) entry which is preliminary data.</text>
</comment>
<evidence type="ECO:0000313" key="2">
    <source>
        <dbReference type="EMBL" id="TYK04154.1"/>
    </source>
</evidence>
<evidence type="ECO:0000313" key="3">
    <source>
        <dbReference type="Proteomes" id="UP000321393"/>
    </source>
</evidence>
<sequence>MSVMMADITVEATMTEMERKVNFLMKVVEERDHEITISREQMRTHETVESSQTPIVKATDKGKNVV</sequence>
<dbReference type="Proteomes" id="UP000321393">
    <property type="component" value="Unassembled WGS sequence"/>
</dbReference>
<organism evidence="1 3">
    <name type="scientific">Cucumis melo var. makuwa</name>
    <name type="common">Oriental melon</name>
    <dbReference type="NCBI Taxonomy" id="1194695"/>
    <lineage>
        <taxon>Eukaryota</taxon>
        <taxon>Viridiplantae</taxon>
        <taxon>Streptophyta</taxon>
        <taxon>Embryophyta</taxon>
        <taxon>Tracheophyta</taxon>
        <taxon>Spermatophyta</taxon>
        <taxon>Magnoliopsida</taxon>
        <taxon>eudicotyledons</taxon>
        <taxon>Gunneridae</taxon>
        <taxon>Pentapetalae</taxon>
        <taxon>rosids</taxon>
        <taxon>fabids</taxon>
        <taxon>Cucurbitales</taxon>
        <taxon>Cucurbitaceae</taxon>
        <taxon>Benincaseae</taxon>
        <taxon>Cucumis</taxon>
    </lineage>
</organism>
<gene>
    <name evidence="2" type="ORF">E5676_scaffold148G00240</name>
    <name evidence="1" type="ORF">E6C27_scaffold55G002300</name>
</gene>